<organism evidence="1">
    <name type="scientific">Staphylococcus epidermidis</name>
    <dbReference type="NCBI Taxonomy" id="1282"/>
    <lineage>
        <taxon>Bacteria</taxon>
        <taxon>Bacillati</taxon>
        <taxon>Bacillota</taxon>
        <taxon>Bacilli</taxon>
        <taxon>Bacillales</taxon>
        <taxon>Staphylococcaceae</taxon>
        <taxon>Staphylococcus</taxon>
    </lineage>
</organism>
<reference evidence="1" key="1">
    <citation type="journal article" date="2013" name="Antimicrob. Agents Chemother.">
        <title>New Structure of Phage-related Islands Carrying fusB and a Virulence Gene in Fusidic Acid-Resistant Staphylococcus epidermidis.</title>
        <authorList>
            <person name="Chen H.-J."/>
            <person name="Chang Y.-C."/>
            <person name="Tsai J.-C."/>
            <person name="Hung W.-C."/>
            <person name="Lin Y.-T."/>
            <person name="You S.-J."/>
            <person name="Tseng S.-P."/>
            <person name="Tenga L.-J."/>
        </authorList>
    </citation>
    <scope>NUCLEOTIDE SEQUENCE</scope>
    <source>
        <strain evidence="1">NTUH-3692</strain>
    </source>
</reference>
<reference evidence="1" key="2">
    <citation type="submission" date="2013-06" db="EMBL/GenBank/DDBJ databases">
        <authorList>
            <person name="Chen H.J."/>
            <person name="Teng L.J."/>
        </authorList>
    </citation>
    <scope>NUCLEOTIDE SEQUENCE</scope>
    <source>
        <strain evidence="1">NTUH-3692</strain>
    </source>
</reference>
<dbReference type="EMBL" id="AB828059">
    <property type="protein sequence ID" value="BAO09113.1"/>
    <property type="molecule type" value="Genomic_DNA"/>
</dbReference>
<evidence type="ECO:0000313" key="1">
    <source>
        <dbReference type="EMBL" id="BAO09113.1"/>
    </source>
</evidence>
<dbReference type="AlphaFoldDB" id="V5XVJ3"/>
<proteinExistence type="predicted"/>
<sequence>MRSKNILMLVIKFTNVNLKDIIYLIERGGEDENSKKLYYS</sequence>
<protein>
    <submittedName>
        <fullName evidence="1">Uncharacterized protein</fullName>
    </submittedName>
</protein>
<accession>V5XVJ3</accession>
<name>V5XVJ3_STAEP</name>